<accession>A0ABZ0B833</accession>
<organism evidence="1 2">
    <name type="scientific">Stakelama saccharophila</name>
    <dbReference type="NCBI Taxonomy" id="3075605"/>
    <lineage>
        <taxon>Bacteria</taxon>
        <taxon>Pseudomonadati</taxon>
        <taxon>Pseudomonadota</taxon>
        <taxon>Alphaproteobacteria</taxon>
        <taxon>Sphingomonadales</taxon>
        <taxon>Sphingomonadaceae</taxon>
        <taxon>Stakelama</taxon>
    </lineage>
</organism>
<evidence type="ECO:0000313" key="1">
    <source>
        <dbReference type="EMBL" id="WNO53170.1"/>
    </source>
</evidence>
<gene>
    <name evidence="1" type="ORF">RPR59_12045</name>
</gene>
<dbReference type="Proteomes" id="UP001302249">
    <property type="component" value="Chromosome"/>
</dbReference>
<dbReference type="EMBL" id="CP135076">
    <property type="protein sequence ID" value="WNO53170.1"/>
    <property type="molecule type" value="Genomic_DNA"/>
</dbReference>
<dbReference type="RefSeq" id="WP_313914369.1">
    <property type="nucleotide sequence ID" value="NZ_CP135076.1"/>
</dbReference>
<protein>
    <submittedName>
        <fullName evidence="1">Uncharacterized protein</fullName>
    </submittedName>
</protein>
<keyword evidence="2" id="KW-1185">Reference proteome</keyword>
<sequence length="174" mass="19345">MNTTTARRQSGEARALLALMEIAKHANWRLDRTGASLSPRFATHLYSDSAQLLLVPSIAELDWQLRSANAAMREARSDALIATLGPSGAELRFAIGLWTSARNMWFAPAWPWVDRSSLWFGCDDLPGEAFPVVEGRLQRKAAPWRDGADEEHGRAKASRWFERVLTGPSGINNK</sequence>
<name>A0ABZ0B833_9SPHN</name>
<proteinExistence type="predicted"/>
<evidence type="ECO:0000313" key="2">
    <source>
        <dbReference type="Proteomes" id="UP001302249"/>
    </source>
</evidence>
<reference evidence="1 2" key="1">
    <citation type="submission" date="2023-09" db="EMBL/GenBank/DDBJ databases">
        <authorList>
            <person name="Rey-Velasco X."/>
        </authorList>
    </citation>
    <scope>NUCLEOTIDE SEQUENCE [LARGE SCALE GENOMIC DNA]</scope>
    <source>
        <strain evidence="1 2">W311</strain>
    </source>
</reference>